<dbReference type="Gene3D" id="3.30.710.10">
    <property type="entry name" value="Potassium Channel Kv1.1, Chain A"/>
    <property type="match status" value="1"/>
</dbReference>
<dbReference type="Pfam" id="PF03000">
    <property type="entry name" value="NPH3"/>
    <property type="match status" value="1"/>
</dbReference>
<organism evidence="6 7">
    <name type="scientific">Escallonia herrerae</name>
    <dbReference type="NCBI Taxonomy" id="1293975"/>
    <lineage>
        <taxon>Eukaryota</taxon>
        <taxon>Viridiplantae</taxon>
        <taxon>Streptophyta</taxon>
        <taxon>Embryophyta</taxon>
        <taxon>Tracheophyta</taxon>
        <taxon>Spermatophyta</taxon>
        <taxon>Magnoliopsida</taxon>
        <taxon>eudicotyledons</taxon>
        <taxon>Gunneridae</taxon>
        <taxon>Pentapetalae</taxon>
        <taxon>asterids</taxon>
        <taxon>campanulids</taxon>
        <taxon>Escalloniales</taxon>
        <taxon>Escalloniaceae</taxon>
        <taxon>Escallonia</taxon>
    </lineage>
</organism>
<feature type="region of interest" description="Disordered" evidence="4">
    <location>
        <begin position="603"/>
        <end position="642"/>
    </location>
</feature>
<evidence type="ECO:0000313" key="7">
    <source>
        <dbReference type="Proteomes" id="UP001188597"/>
    </source>
</evidence>
<accession>A0AA89BCP1</accession>
<evidence type="ECO:0000259" key="5">
    <source>
        <dbReference type="PROSITE" id="PS51649"/>
    </source>
</evidence>
<evidence type="ECO:0000256" key="3">
    <source>
        <dbReference type="PROSITE-ProRule" id="PRU00982"/>
    </source>
</evidence>
<dbReference type="AlphaFoldDB" id="A0AA89BCP1"/>
<dbReference type="PANTHER" id="PTHR32370">
    <property type="entry name" value="OS12G0117600 PROTEIN"/>
    <property type="match status" value="1"/>
</dbReference>
<keyword evidence="2" id="KW-0833">Ubl conjugation pathway</keyword>
<dbReference type="SUPFAM" id="SSF54695">
    <property type="entry name" value="POZ domain"/>
    <property type="match status" value="1"/>
</dbReference>
<dbReference type="EMBL" id="JAVXUP010000167">
    <property type="protein sequence ID" value="KAK3035728.1"/>
    <property type="molecule type" value="Genomic_DNA"/>
</dbReference>
<feature type="domain" description="NPH3" evidence="5">
    <location>
        <begin position="228"/>
        <end position="505"/>
    </location>
</feature>
<gene>
    <name evidence="6" type="ORF">RJ639_033430</name>
</gene>
<comment type="caution">
    <text evidence="6">The sequence shown here is derived from an EMBL/GenBank/DDBJ whole genome shotgun (WGS) entry which is preliminary data.</text>
</comment>
<dbReference type="Proteomes" id="UP001188597">
    <property type="component" value="Unassembled WGS sequence"/>
</dbReference>
<sequence>MKFMKLGSKPDSFQTDGNNVRYVATELTTDIVVNVGDAKFYLHKYFYFVLRYILSTENLVLQFPLLSKSASLQKLVATANEGNGDEVDIHDIPGGPAAFEVCAKFCYGMTVTLNAYNVVVARCAAEYLGMHETIEKGNLIYKIDVFLNSSIFRSWKDSIIVLQTTKSLSPLSEELKLVSNCIDSIASKASVDVSKVDWSYTYNRKKLPGENGNDANWNGVRSRMVPSDWWVQDLCELEMEYFKRIIANIKNKGIVSSEVIGEALQAFAQRRLPGFSKGMIQSGEALKTRSVVDTFVWMLPAEKGCVSCGFLLRLLKAAMLIGSGEMTKGELVRRIGQQLEAASVQDLLIRSEEGETTLYDVSTICKILEEFMRQDRNPETEVEDGYVIHEVRRTGILSEASKLMVVKLVDGYLTEIAKDPNLPLSAFVDLAEMVSGFSRPAHDGLYRAIDMYLKAHPGISKSERKRICKLMDCKKLSVDACMHAVQNERLPLRVVVQVLFFEQVRATASSGSSTPDLPKAFKDLNYGSHGSSRSATTNTEEEWDAVATVEELRALKGELAALRLGNGAAGGGNRSNGSADKAAVSKMKGLLMSKRVFSKIWSSKGEQGENSGSDSSGSLGSANPEEAKSTPSRKGRHSATGCGFSSIRPIGYLWPKGHSSQPSVHRRRSWARWIRGPFVGSVGLDVTKSSSPRKAEFGKPLFTCLIPARRSDFILACDTLLFSPRRSEL</sequence>
<protein>
    <recommendedName>
        <fullName evidence="5">NPH3 domain-containing protein</fullName>
    </recommendedName>
</protein>
<comment type="pathway">
    <text evidence="1">Protein modification; protein ubiquitination.</text>
</comment>
<keyword evidence="7" id="KW-1185">Reference proteome</keyword>
<evidence type="ECO:0000313" key="6">
    <source>
        <dbReference type="EMBL" id="KAK3035728.1"/>
    </source>
</evidence>
<dbReference type="InterPro" id="IPR011333">
    <property type="entry name" value="SKP1/BTB/POZ_sf"/>
</dbReference>
<dbReference type="PROSITE" id="PS51649">
    <property type="entry name" value="NPH3"/>
    <property type="match status" value="1"/>
</dbReference>
<feature type="compositionally biased region" description="Low complexity" evidence="4">
    <location>
        <begin position="608"/>
        <end position="621"/>
    </location>
</feature>
<dbReference type="InterPro" id="IPR043454">
    <property type="entry name" value="NPH3/RPT2-like"/>
</dbReference>
<feature type="compositionally biased region" description="Polar residues" evidence="4">
    <location>
        <begin position="528"/>
        <end position="538"/>
    </location>
</feature>
<feature type="region of interest" description="Disordered" evidence="4">
    <location>
        <begin position="519"/>
        <end position="542"/>
    </location>
</feature>
<dbReference type="InterPro" id="IPR027356">
    <property type="entry name" value="NPH3_dom"/>
</dbReference>
<proteinExistence type="inferred from homology"/>
<comment type="similarity">
    <text evidence="3">Belongs to the NPH3 family.</text>
</comment>
<reference evidence="6" key="1">
    <citation type="submission" date="2022-12" db="EMBL/GenBank/DDBJ databases">
        <title>Draft genome assemblies for two species of Escallonia (Escalloniales).</title>
        <authorList>
            <person name="Chanderbali A."/>
            <person name="Dervinis C."/>
            <person name="Anghel I."/>
            <person name="Soltis D."/>
            <person name="Soltis P."/>
            <person name="Zapata F."/>
        </authorList>
    </citation>
    <scope>NUCLEOTIDE SEQUENCE</scope>
    <source>
        <strain evidence="6">UCBG64.0493</strain>
        <tissue evidence="6">Leaf</tissue>
    </source>
</reference>
<evidence type="ECO:0000256" key="4">
    <source>
        <dbReference type="SAM" id="MobiDB-lite"/>
    </source>
</evidence>
<evidence type="ECO:0000256" key="2">
    <source>
        <dbReference type="ARBA" id="ARBA00022786"/>
    </source>
</evidence>
<name>A0AA89BCP1_9ASTE</name>
<evidence type="ECO:0000256" key="1">
    <source>
        <dbReference type="ARBA" id="ARBA00004906"/>
    </source>
</evidence>